<dbReference type="Pfam" id="PF20414">
    <property type="entry name" value="DUF6698"/>
    <property type="match status" value="1"/>
</dbReference>
<accession>A0A0C3PCN7</accession>
<evidence type="ECO:0000313" key="2">
    <source>
        <dbReference type="Proteomes" id="UP000054217"/>
    </source>
</evidence>
<gene>
    <name evidence="1" type="ORF">M404DRAFT_25215</name>
</gene>
<dbReference type="InterPro" id="IPR046521">
    <property type="entry name" value="DUF6698"/>
</dbReference>
<reference evidence="1 2" key="1">
    <citation type="submission" date="2014-04" db="EMBL/GenBank/DDBJ databases">
        <authorList>
            <consortium name="DOE Joint Genome Institute"/>
            <person name="Kuo A."/>
            <person name="Kohler A."/>
            <person name="Costa M.D."/>
            <person name="Nagy L.G."/>
            <person name="Floudas D."/>
            <person name="Copeland A."/>
            <person name="Barry K.W."/>
            <person name="Cichocki N."/>
            <person name="Veneault-Fourrey C."/>
            <person name="LaButti K."/>
            <person name="Lindquist E.A."/>
            <person name="Lipzen A."/>
            <person name="Lundell T."/>
            <person name="Morin E."/>
            <person name="Murat C."/>
            <person name="Sun H."/>
            <person name="Tunlid A."/>
            <person name="Henrissat B."/>
            <person name="Grigoriev I.V."/>
            <person name="Hibbett D.S."/>
            <person name="Martin F."/>
            <person name="Nordberg H.P."/>
            <person name="Cantor M.N."/>
            <person name="Hua S.X."/>
        </authorList>
    </citation>
    <scope>NUCLEOTIDE SEQUENCE [LARGE SCALE GENOMIC DNA]</scope>
    <source>
        <strain evidence="1 2">Marx 270</strain>
    </source>
</reference>
<dbReference type="AlphaFoldDB" id="A0A0C3PCN7"/>
<sequence>MAESQSDDGQPSGDEDALHIAHCRSKRQIAALELELETMRASSKKSRRQQDSYVHRGRAIRRLVTLYENVEDLIAAFDRHQEFQENDHNESDLENTCDDDRLYKSFEELITVLPWMKKIVLRGTADELEDICKQLQKGADGARGDDTANLKQDIVSWLTDLFHPIEPPLCTTTKDEHGFVHDVTGKLICPAEFDWDLAIVKDGIRDRNPSYLVTAYSWPLFLYENFEFYSTDAERGLFRSSLLIKAFKFIFTSPSSIRDLDEDHATPGHRRGSSNQKAATKNHIASILGMKAVTPRSIAYTAVQVRFALSSANTWHNVDGDFDYSQFYNTILDFFEDLPGPAAKKRVDELLAWWNRKAFGKNRPITLPVTAVKKSSVSQLAAQHLAKEVE</sequence>
<dbReference type="Proteomes" id="UP000054217">
    <property type="component" value="Unassembled WGS sequence"/>
</dbReference>
<dbReference type="OrthoDB" id="2662502at2759"/>
<protein>
    <submittedName>
        <fullName evidence="1">Uncharacterized protein</fullName>
    </submittedName>
</protein>
<evidence type="ECO:0000313" key="1">
    <source>
        <dbReference type="EMBL" id="KIO05499.1"/>
    </source>
</evidence>
<dbReference type="EMBL" id="KN831966">
    <property type="protein sequence ID" value="KIO05499.1"/>
    <property type="molecule type" value="Genomic_DNA"/>
</dbReference>
<organism evidence="1 2">
    <name type="scientific">Pisolithus tinctorius Marx 270</name>
    <dbReference type="NCBI Taxonomy" id="870435"/>
    <lineage>
        <taxon>Eukaryota</taxon>
        <taxon>Fungi</taxon>
        <taxon>Dikarya</taxon>
        <taxon>Basidiomycota</taxon>
        <taxon>Agaricomycotina</taxon>
        <taxon>Agaricomycetes</taxon>
        <taxon>Agaricomycetidae</taxon>
        <taxon>Boletales</taxon>
        <taxon>Sclerodermatineae</taxon>
        <taxon>Pisolithaceae</taxon>
        <taxon>Pisolithus</taxon>
    </lineage>
</organism>
<reference evidence="2" key="2">
    <citation type="submission" date="2015-01" db="EMBL/GenBank/DDBJ databases">
        <title>Evolutionary Origins and Diversification of the Mycorrhizal Mutualists.</title>
        <authorList>
            <consortium name="DOE Joint Genome Institute"/>
            <consortium name="Mycorrhizal Genomics Consortium"/>
            <person name="Kohler A."/>
            <person name="Kuo A."/>
            <person name="Nagy L.G."/>
            <person name="Floudas D."/>
            <person name="Copeland A."/>
            <person name="Barry K.W."/>
            <person name="Cichocki N."/>
            <person name="Veneault-Fourrey C."/>
            <person name="LaButti K."/>
            <person name="Lindquist E.A."/>
            <person name="Lipzen A."/>
            <person name="Lundell T."/>
            <person name="Morin E."/>
            <person name="Murat C."/>
            <person name="Riley R."/>
            <person name="Ohm R."/>
            <person name="Sun H."/>
            <person name="Tunlid A."/>
            <person name="Henrissat B."/>
            <person name="Grigoriev I.V."/>
            <person name="Hibbett D.S."/>
            <person name="Martin F."/>
        </authorList>
    </citation>
    <scope>NUCLEOTIDE SEQUENCE [LARGE SCALE GENOMIC DNA]</scope>
    <source>
        <strain evidence="2">Marx 270</strain>
    </source>
</reference>
<dbReference type="HOGENOM" id="CLU_035918_5_1_1"/>
<dbReference type="InParanoid" id="A0A0C3PCN7"/>
<keyword evidence="2" id="KW-1185">Reference proteome</keyword>
<proteinExistence type="predicted"/>
<dbReference type="STRING" id="870435.A0A0C3PCN7"/>
<name>A0A0C3PCN7_PISTI</name>